<name>A0A8J5MMV3_HOMAM</name>
<evidence type="ECO:0000313" key="1">
    <source>
        <dbReference type="EMBL" id="KAG7157085.1"/>
    </source>
</evidence>
<accession>A0A8J5MMV3</accession>
<gene>
    <name evidence="1" type="ORF">Hamer_G019323</name>
</gene>
<proteinExistence type="predicted"/>
<organism evidence="1 2">
    <name type="scientific">Homarus americanus</name>
    <name type="common">American lobster</name>
    <dbReference type="NCBI Taxonomy" id="6706"/>
    <lineage>
        <taxon>Eukaryota</taxon>
        <taxon>Metazoa</taxon>
        <taxon>Ecdysozoa</taxon>
        <taxon>Arthropoda</taxon>
        <taxon>Crustacea</taxon>
        <taxon>Multicrustacea</taxon>
        <taxon>Malacostraca</taxon>
        <taxon>Eumalacostraca</taxon>
        <taxon>Eucarida</taxon>
        <taxon>Decapoda</taxon>
        <taxon>Pleocyemata</taxon>
        <taxon>Astacidea</taxon>
        <taxon>Nephropoidea</taxon>
        <taxon>Nephropidae</taxon>
        <taxon>Homarus</taxon>
    </lineage>
</organism>
<reference evidence="1" key="1">
    <citation type="journal article" date="2021" name="Sci. Adv.">
        <title>The American lobster genome reveals insights on longevity, neural, and immune adaptations.</title>
        <authorList>
            <person name="Polinski J.M."/>
            <person name="Zimin A.V."/>
            <person name="Clark K.F."/>
            <person name="Kohn A.B."/>
            <person name="Sadowski N."/>
            <person name="Timp W."/>
            <person name="Ptitsyn A."/>
            <person name="Khanna P."/>
            <person name="Romanova D.Y."/>
            <person name="Williams P."/>
            <person name="Greenwood S.J."/>
            <person name="Moroz L.L."/>
            <person name="Walt D.R."/>
            <person name="Bodnar A.G."/>
        </authorList>
    </citation>
    <scope>NUCLEOTIDE SEQUENCE</scope>
    <source>
        <strain evidence="1">GMGI-L3</strain>
    </source>
</reference>
<dbReference type="EMBL" id="JAHLQT010038152">
    <property type="protein sequence ID" value="KAG7157085.1"/>
    <property type="molecule type" value="Genomic_DNA"/>
</dbReference>
<evidence type="ECO:0000313" key="2">
    <source>
        <dbReference type="Proteomes" id="UP000747542"/>
    </source>
</evidence>
<protein>
    <submittedName>
        <fullName evidence="1">Uncharacterized protein</fullName>
    </submittedName>
</protein>
<keyword evidence="2" id="KW-1185">Reference proteome</keyword>
<dbReference type="Proteomes" id="UP000747542">
    <property type="component" value="Unassembled WGS sequence"/>
</dbReference>
<sequence length="91" mass="10231">MCTVIGPKEQELLGGGAVFCLAEIYACDVKDLSHELHQAKRILERKAQSGMQKLSSVLELTVFLQPYKEVFNELFHLCRIALAPPSKQRCL</sequence>
<dbReference type="AlphaFoldDB" id="A0A8J5MMV3"/>
<comment type="caution">
    <text evidence="1">The sequence shown here is derived from an EMBL/GenBank/DDBJ whole genome shotgun (WGS) entry which is preliminary data.</text>
</comment>